<name>A0ABD2PR11_9PLAT</name>
<dbReference type="AlphaFoldDB" id="A0ABD2PR11"/>
<sequence>MAAENIAKNGLTPNSAIQSYLGDPGKGVFLSLCFDVAALERVLNNEFSLNIVVFKWISCRNYFLPLPDPYKYMQRPFEPQPGYTAHVTEWNSLLGINVLEKHFQQQFTFEALHQANMVYLFSYNEDLELLPSPDHVLPYAVLQIRTKPTICRITSQFKYRIKSQPMVSHSFNEAPRNNTVSNFYSLVAKFNTREQALGEGRKLQNDQTTISESGKPNPSLQGSPKLISSTILVDENNWQAPMRIYSHKLGRLSILPRM</sequence>
<organism evidence="2 3">
    <name type="scientific">Cichlidogyrus casuarinus</name>
    <dbReference type="NCBI Taxonomy" id="1844966"/>
    <lineage>
        <taxon>Eukaryota</taxon>
        <taxon>Metazoa</taxon>
        <taxon>Spiralia</taxon>
        <taxon>Lophotrochozoa</taxon>
        <taxon>Platyhelminthes</taxon>
        <taxon>Monogenea</taxon>
        <taxon>Monopisthocotylea</taxon>
        <taxon>Dactylogyridea</taxon>
        <taxon>Ancyrocephalidae</taxon>
        <taxon>Cichlidogyrus</taxon>
    </lineage>
</organism>
<evidence type="ECO:0000313" key="3">
    <source>
        <dbReference type="Proteomes" id="UP001626550"/>
    </source>
</evidence>
<evidence type="ECO:0000256" key="1">
    <source>
        <dbReference type="SAM" id="MobiDB-lite"/>
    </source>
</evidence>
<comment type="caution">
    <text evidence="2">The sequence shown here is derived from an EMBL/GenBank/DDBJ whole genome shotgun (WGS) entry which is preliminary data.</text>
</comment>
<dbReference type="Proteomes" id="UP001626550">
    <property type="component" value="Unassembled WGS sequence"/>
</dbReference>
<gene>
    <name evidence="2" type="ORF">Ciccas_011507</name>
</gene>
<reference evidence="2 3" key="1">
    <citation type="submission" date="2024-11" db="EMBL/GenBank/DDBJ databases">
        <title>Adaptive evolution of stress response genes in parasites aligns with host niche diversity.</title>
        <authorList>
            <person name="Hahn C."/>
            <person name="Resl P."/>
        </authorList>
    </citation>
    <scope>NUCLEOTIDE SEQUENCE [LARGE SCALE GENOMIC DNA]</scope>
    <source>
        <strain evidence="2">EGGRZ-B1_66</strain>
        <tissue evidence="2">Body</tissue>
    </source>
</reference>
<protein>
    <submittedName>
        <fullName evidence="2">Uncharacterized protein</fullName>
    </submittedName>
</protein>
<dbReference type="EMBL" id="JBJKFK010003405">
    <property type="protein sequence ID" value="KAL3309938.1"/>
    <property type="molecule type" value="Genomic_DNA"/>
</dbReference>
<feature type="compositionally biased region" description="Polar residues" evidence="1">
    <location>
        <begin position="205"/>
        <end position="223"/>
    </location>
</feature>
<keyword evidence="3" id="KW-1185">Reference proteome</keyword>
<accession>A0ABD2PR11</accession>
<evidence type="ECO:0000313" key="2">
    <source>
        <dbReference type="EMBL" id="KAL3309938.1"/>
    </source>
</evidence>
<feature type="region of interest" description="Disordered" evidence="1">
    <location>
        <begin position="199"/>
        <end position="223"/>
    </location>
</feature>
<proteinExistence type="predicted"/>